<dbReference type="AlphaFoldDB" id="A0A9N7ULV0"/>
<feature type="region of interest" description="Disordered" evidence="1">
    <location>
        <begin position="75"/>
        <end position="158"/>
    </location>
</feature>
<feature type="compositionally biased region" description="Basic and acidic residues" evidence="1">
    <location>
        <begin position="75"/>
        <end position="87"/>
    </location>
</feature>
<keyword evidence="2" id="KW-0732">Signal</keyword>
<dbReference type="EMBL" id="CADEAL010001682">
    <property type="protein sequence ID" value="CAB1434701.1"/>
    <property type="molecule type" value="Genomic_DNA"/>
</dbReference>
<protein>
    <recommendedName>
        <fullName evidence="5">Secreted protein</fullName>
    </recommendedName>
</protein>
<dbReference type="Proteomes" id="UP001153269">
    <property type="component" value="Unassembled WGS sequence"/>
</dbReference>
<feature type="compositionally biased region" description="Basic and acidic residues" evidence="1">
    <location>
        <begin position="99"/>
        <end position="119"/>
    </location>
</feature>
<keyword evidence="4" id="KW-1185">Reference proteome</keyword>
<name>A0A9N7ULV0_PLEPL</name>
<feature type="chain" id="PRO_5040309035" description="Secreted protein" evidence="2">
    <location>
        <begin position="29"/>
        <end position="158"/>
    </location>
</feature>
<evidence type="ECO:0000313" key="4">
    <source>
        <dbReference type="Proteomes" id="UP001153269"/>
    </source>
</evidence>
<sequence>MSCLLLLYRLRLLLLYRLRLLLPGCSHMFLIEGVGPDNLLLLDRHSLHNMSTHCLTQLKLFQFTASFVGRPVDHRGQKETWTPDDHQLVPPLSLVPSNRDSRRFDEVDERHHVSEHNASWERSGTTVKHKDLSRFKRTPPPRGSGLRKEAKAALSPPD</sequence>
<reference evidence="3" key="1">
    <citation type="submission" date="2020-03" db="EMBL/GenBank/DDBJ databases">
        <authorList>
            <person name="Weist P."/>
        </authorList>
    </citation>
    <scope>NUCLEOTIDE SEQUENCE</scope>
</reference>
<gene>
    <name evidence="3" type="ORF">PLEPLA_LOCUS22749</name>
</gene>
<comment type="caution">
    <text evidence="3">The sequence shown here is derived from an EMBL/GenBank/DDBJ whole genome shotgun (WGS) entry which is preliminary data.</text>
</comment>
<proteinExistence type="predicted"/>
<evidence type="ECO:0000256" key="2">
    <source>
        <dbReference type="SAM" id="SignalP"/>
    </source>
</evidence>
<evidence type="ECO:0000313" key="3">
    <source>
        <dbReference type="EMBL" id="CAB1434701.1"/>
    </source>
</evidence>
<evidence type="ECO:0008006" key="5">
    <source>
        <dbReference type="Google" id="ProtNLM"/>
    </source>
</evidence>
<accession>A0A9N7ULV0</accession>
<evidence type="ECO:0000256" key="1">
    <source>
        <dbReference type="SAM" id="MobiDB-lite"/>
    </source>
</evidence>
<organism evidence="3 4">
    <name type="scientific">Pleuronectes platessa</name>
    <name type="common">European plaice</name>
    <dbReference type="NCBI Taxonomy" id="8262"/>
    <lineage>
        <taxon>Eukaryota</taxon>
        <taxon>Metazoa</taxon>
        <taxon>Chordata</taxon>
        <taxon>Craniata</taxon>
        <taxon>Vertebrata</taxon>
        <taxon>Euteleostomi</taxon>
        <taxon>Actinopterygii</taxon>
        <taxon>Neopterygii</taxon>
        <taxon>Teleostei</taxon>
        <taxon>Neoteleostei</taxon>
        <taxon>Acanthomorphata</taxon>
        <taxon>Carangaria</taxon>
        <taxon>Pleuronectiformes</taxon>
        <taxon>Pleuronectoidei</taxon>
        <taxon>Pleuronectidae</taxon>
        <taxon>Pleuronectes</taxon>
    </lineage>
</organism>
<feature type="signal peptide" evidence="2">
    <location>
        <begin position="1"/>
        <end position="28"/>
    </location>
</feature>